<dbReference type="PANTHER" id="PTHR23507">
    <property type="entry name" value="ZGC:174356"/>
    <property type="match status" value="1"/>
</dbReference>
<protein>
    <recommendedName>
        <fullName evidence="8">Major facilitator superfamily (MFS) profile domain-containing protein</fullName>
    </recommendedName>
</protein>
<reference evidence="6 7" key="2">
    <citation type="journal article" date="2019" name="G3 (Bethesda)">
        <title>Hybrid Assembly of the Genome of the Entomopathogenic Nematode Steinernema carpocapsae Identifies the X-Chromosome.</title>
        <authorList>
            <person name="Serra L."/>
            <person name="Macchietto M."/>
            <person name="Macias-Munoz A."/>
            <person name="McGill C.J."/>
            <person name="Rodriguez I.M."/>
            <person name="Rodriguez B."/>
            <person name="Murad R."/>
            <person name="Mortazavi A."/>
        </authorList>
    </citation>
    <scope>NUCLEOTIDE SEQUENCE [LARGE SCALE GENOMIC DNA]</scope>
    <source>
        <strain evidence="6 7">ALL</strain>
    </source>
</reference>
<keyword evidence="7" id="KW-1185">Reference proteome</keyword>
<sequence length="409" mass="45100">MDPAQPPDASRRVVELESEISMSLATDDTRTFRAEESQLRRASQPNGLGGTHHDVAMSTSAVSSNESKSFLRRLSINVEPAIFLFSVVLMIMIVNTNVYLYWARCNQLYEADADAPDWKGDGNTTKNATAVCANLSHKNYTKFQDKVERDIASMKIWLQVATSIPSIITAPLIGMWSDGSGGRRIPLLISLLGLLLYSIFYLGSSLSYTWLNVYYVMFVAEFTQGMMGGFPTLFSSALAIITDESRLSHTLESSTISFKICCSAAIQQMGLVVGTLIISLSSRPIELGILQHANGYIYAYATGAVIALTAFLYALLFVRETHKVPYPLQSSLISSVQPISALSGASSVGFLKTAKAFLYDLLEVVVARRPGWTRFCMNLSVIFVFHRDHFYRQHSPIPGGQKSAVQLVR</sequence>
<evidence type="ECO:0000313" key="7">
    <source>
        <dbReference type="Proteomes" id="UP000298663"/>
    </source>
</evidence>
<feature type="transmembrane region" description="Helical" evidence="5">
    <location>
        <begin position="214"/>
        <end position="235"/>
    </location>
</feature>
<accession>A0A4U5MKP3</accession>
<evidence type="ECO:0000256" key="2">
    <source>
        <dbReference type="ARBA" id="ARBA00022692"/>
    </source>
</evidence>
<keyword evidence="3 5" id="KW-1133">Transmembrane helix</keyword>
<dbReference type="SUPFAM" id="SSF103473">
    <property type="entry name" value="MFS general substrate transporter"/>
    <property type="match status" value="1"/>
</dbReference>
<keyword evidence="2 5" id="KW-0812">Transmembrane</keyword>
<evidence type="ECO:0008006" key="8">
    <source>
        <dbReference type="Google" id="ProtNLM"/>
    </source>
</evidence>
<proteinExistence type="predicted"/>
<dbReference type="Proteomes" id="UP000298663">
    <property type="component" value="Unassembled WGS sequence"/>
</dbReference>
<gene>
    <name evidence="6" type="ORF">L596_022052</name>
</gene>
<evidence type="ECO:0000313" key="6">
    <source>
        <dbReference type="EMBL" id="TKR69971.1"/>
    </source>
</evidence>
<dbReference type="AlphaFoldDB" id="A0A4U5MKP3"/>
<feature type="transmembrane region" description="Helical" evidence="5">
    <location>
        <begin position="81"/>
        <end position="102"/>
    </location>
</feature>
<feature type="transmembrane region" description="Helical" evidence="5">
    <location>
        <begin position="185"/>
        <end position="202"/>
    </location>
</feature>
<dbReference type="Gene3D" id="1.20.1250.20">
    <property type="entry name" value="MFS general substrate transporter like domains"/>
    <property type="match status" value="1"/>
</dbReference>
<dbReference type="OrthoDB" id="419734at2759"/>
<organism evidence="6 7">
    <name type="scientific">Steinernema carpocapsae</name>
    <name type="common">Entomopathogenic nematode</name>
    <dbReference type="NCBI Taxonomy" id="34508"/>
    <lineage>
        <taxon>Eukaryota</taxon>
        <taxon>Metazoa</taxon>
        <taxon>Ecdysozoa</taxon>
        <taxon>Nematoda</taxon>
        <taxon>Chromadorea</taxon>
        <taxon>Rhabditida</taxon>
        <taxon>Tylenchina</taxon>
        <taxon>Panagrolaimomorpha</taxon>
        <taxon>Strongyloidoidea</taxon>
        <taxon>Steinernematidae</taxon>
        <taxon>Steinernema</taxon>
    </lineage>
</organism>
<comment type="caution">
    <text evidence="6">The sequence shown here is derived from an EMBL/GenBank/DDBJ whole genome shotgun (WGS) entry which is preliminary data.</text>
</comment>
<reference evidence="6 7" key="1">
    <citation type="journal article" date="2015" name="Genome Biol.">
        <title>Comparative genomics of Steinernema reveals deeply conserved gene regulatory networks.</title>
        <authorList>
            <person name="Dillman A.R."/>
            <person name="Macchietto M."/>
            <person name="Porter C.F."/>
            <person name="Rogers A."/>
            <person name="Williams B."/>
            <person name="Antoshechkin I."/>
            <person name="Lee M.M."/>
            <person name="Goodwin Z."/>
            <person name="Lu X."/>
            <person name="Lewis E.E."/>
            <person name="Goodrich-Blair H."/>
            <person name="Stock S.P."/>
            <person name="Adams B.J."/>
            <person name="Sternberg P.W."/>
            <person name="Mortazavi A."/>
        </authorList>
    </citation>
    <scope>NUCLEOTIDE SEQUENCE [LARGE SCALE GENOMIC DNA]</scope>
    <source>
        <strain evidence="6 7">ALL</strain>
    </source>
</reference>
<dbReference type="PANTHER" id="PTHR23507:SF6">
    <property type="entry name" value="PROTON-COUPLED FOLATE TRANSPORTER"/>
    <property type="match status" value="1"/>
</dbReference>
<keyword evidence="4 5" id="KW-0472">Membrane</keyword>
<feature type="transmembrane region" description="Helical" evidence="5">
    <location>
        <begin position="297"/>
        <end position="318"/>
    </location>
</feature>
<evidence type="ECO:0000256" key="4">
    <source>
        <dbReference type="ARBA" id="ARBA00023136"/>
    </source>
</evidence>
<dbReference type="GO" id="GO:0016020">
    <property type="term" value="C:membrane"/>
    <property type="evidence" value="ECO:0007669"/>
    <property type="project" value="UniProtKB-SubCell"/>
</dbReference>
<evidence type="ECO:0000256" key="1">
    <source>
        <dbReference type="ARBA" id="ARBA00004141"/>
    </source>
</evidence>
<evidence type="ECO:0000256" key="3">
    <source>
        <dbReference type="ARBA" id="ARBA00022989"/>
    </source>
</evidence>
<dbReference type="EMBL" id="AZBU02000007">
    <property type="protein sequence ID" value="TKR69971.1"/>
    <property type="molecule type" value="Genomic_DNA"/>
</dbReference>
<comment type="subcellular location">
    <subcellularLocation>
        <location evidence="1">Membrane</location>
        <topology evidence="1">Multi-pass membrane protein</topology>
    </subcellularLocation>
</comment>
<dbReference type="GO" id="GO:0022857">
    <property type="term" value="F:transmembrane transporter activity"/>
    <property type="evidence" value="ECO:0007669"/>
    <property type="project" value="TreeGrafter"/>
</dbReference>
<evidence type="ECO:0000256" key="5">
    <source>
        <dbReference type="SAM" id="Phobius"/>
    </source>
</evidence>
<feature type="transmembrane region" description="Helical" evidence="5">
    <location>
        <begin position="156"/>
        <end position="173"/>
    </location>
</feature>
<dbReference type="InterPro" id="IPR036259">
    <property type="entry name" value="MFS_trans_sf"/>
</dbReference>
<name>A0A4U5MKP3_STECR</name>